<dbReference type="Proteomes" id="UP001056429">
    <property type="component" value="Unassembled WGS sequence"/>
</dbReference>
<reference evidence="4" key="1">
    <citation type="journal article" date="2021" name="mSystems">
        <title>Bacteria and Archaea Synergistically Convert Glycine Betaine to Biogenic Methane in the Formosa Cold Seep of the South China Sea.</title>
        <authorList>
            <person name="Li L."/>
            <person name="Zhang W."/>
            <person name="Zhang S."/>
            <person name="Song L."/>
            <person name="Sun Q."/>
            <person name="Zhang H."/>
            <person name="Xiang H."/>
            <person name="Dong X."/>
        </authorList>
    </citation>
    <scope>NUCLEOTIDE SEQUENCE</scope>
    <source>
        <strain evidence="4">ZWT</strain>
    </source>
</reference>
<evidence type="ECO:0000256" key="2">
    <source>
        <dbReference type="SAM" id="Phobius"/>
    </source>
</evidence>
<keyword evidence="2" id="KW-1133">Transmembrane helix</keyword>
<evidence type="ECO:0000256" key="1">
    <source>
        <dbReference type="ARBA" id="ARBA00022729"/>
    </source>
</evidence>
<dbReference type="EMBL" id="JAGSOJ010000005">
    <property type="protein sequence ID" value="MCM1992325.1"/>
    <property type="molecule type" value="Genomic_DNA"/>
</dbReference>
<protein>
    <recommendedName>
        <fullName evidence="3">SbsA Ig-like domain-containing protein</fullName>
    </recommendedName>
</protein>
<gene>
    <name evidence="4" type="ORF">KDK92_21640</name>
</gene>
<keyword evidence="2" id="KW-0472">Membrane</keyword>
<dbReference type="Pfam" id="PF13205">
    <property type="entry name" value="Big_5"/>
    <property type="match status" value="1"/>
</dbReference>
<reference evidence="4" key="2">
    <citation type="submission" date="2021-04" db="EMBL/GenBank/DDBJ databases">
        <authorList>
            <person name="Dong X."/>
        </authorList>
    </citation>
    <scope>NUCLEOTIDE SEQUENCE</scope>
    <source>
        <strain evidence="4">ZWT</strain>
    </source>
</reference>
<sequence>MKKIIKILAVITFVLLSIYVVINLNNKYQNFIIEAETMDDYGTWYVKFEYEVNLDNIRNSIKIIDENGKLKEITLGFSDESRQSIVIKPKEEYEINKKYKLIIDDIYNKNNIKINNYYSQEFNVNMKPLEVLNPIIDEQYKIKLIFNQPIIKNDKIYEAIKVIDSKEKSLGIEIDYVNNSDKELSIKILDNLIPKEEYSIVVKGEIISVYDNIMLNGINQKFTVEKIKLDKSLGLGTYESDRKSIDTNYEWYIDQGNTGEYSENNSGPAVAVMAKKWLNKDLDISVKRSREIYYPGGDEWFLVTLIDFFNEFSVPASVSENVNKDDIKKQIDDDNIVIAYIDPKYIPYETDEDSHVNRYKLQVKKHYIIIKGYIVVDDKLYYEVYDPYNFGSVYKDGKPKGKDRFYYEEDLINSIKNTWDNIVIISSE</sequence>
<organism evidence="4 5">
    <name type="scientific">Oceanirhabdus seepicola</name>
    <dbReference type="NCBI Taxonomy" id="2828781"/>
    <lineage>
        <taxon>Bacteria</taxon>
        <taxon>Bacillati</taxon>
        <taxon>Bacillota</taxon>
        <taxon>Clostridia</taxon>
        <taxon>Eubacteriales</taxon>
        <taxon>Clostridiaceae</taxon>
        <taxon>Oceanirhabdus</taxon>
    </lineage>
</organism>
<evidence type="ECO:0000259" key="3">
    <source>
        <dbReference type="Pfam" id="PF13205"/>
    </source>
</evidence>
<dbReference type="InterPro" id="IPR032812">
    <property type="entry name" value="SbsA_Ig"/>
</dbReference>
<feature type="domain" description="SbsA Ig-like" evidence="3">
    <location>
        <begin position="140"/>
        <end position="223"/>
    </location>
</feature>
<accession>A0A9J6PAD0</accession>
<evidence type="ECO:0000313" key="4">
    <source>
        <dbReference type="EMBL" id="MCM1992325.1"/>
    </source>
</evidence>
<dbReference type="RefSeq" id="WP_250861482.1">
    <property type="nucleotide sequence ID" value="NZ_JAGSOJ010000005.1"/>
</dbReference>
<evidence type="ECO:0000313" key="5">
    <source>
        <dbReference type="Proteomes" id="UP001056429"/>
    </source>
</evidence>
<name>A0A9J6PAD0_9CLOT</name>
<keyword evidence="1" id="KW-0732">Signal</keyword>
<dbReference type="AlphaFoldDB" id="A0A9J6PAD0"/>
<comment type="caution">
    <text evidence="4">The sequence shown here is derived from an EMBL/GenBank/DDBJ whole genome shotgun (WGS) entry which is preliminary data.</text>
</comment>
<keyword evidence="2" id="KW-0812">Transmembrane</keyword>
<keyword evidence="5" id="KW-1185">Reference proteome</keyword>
<proteinExistence type="predicted"/>
<feature type="transmembrane region" description="Helical" evidence="2">
    <location>
        <begin position="7"/>
        <end position="24"/>
    </location>
</feature>